<comment type="similarity">
    <text evidence="1 2">Belongs to the phD/YefM antitoxin family.</text>
</comment>
<dbReference type="Gene3D" id="3.40.1620.10">
    <property type="entry name" value="YefM-like domain"/>
    <property type="match status" value="1"/>
</dbReference>
<comment type="function">
    <text evidence="2">Antitoxin component of a type II toxin-antitoxin (TA) system.</text>
</comment>
<dbReference type="GeneID" id="45618133"/>
<dbReference type="Proteomes" id="UP000094598">
    <property type="component" value="Chromosome"/>
</dbReference>
<dbReference type="Proteomes" id="UP000322283">
    <property type="component" value="Unassembled WGS sequence"/>
</dbReference>
<evidence type="ECO:0000313" key="5">
    <source>
        <dbReference type="Proteomes" id="UP000094598"/>
    </source>
</evidence>
<gene>
    <name evidence="3" type="ORF">Maut_02626</name>
    <name evidence="4" type="ORF">MTAT_01450</name>
</gene>
<dbReference type="EMBL" id="VCDX01000001">
    <property type="protein sequence ID" value="TYL15412.1"/>
    <property type="molecule type" value="Genomic_DNA"/>
</dbReference>
<dbReference type="InterPro" id="IPR006442">
    <property type="entry name" value="Antitoxin_Phd/YefM"/>
</dbReference>
<dbReference type="OMA" id="ERFAITH"/>
<dbReference type="Pfam" id="PF02604">
    <property type="entry name" value="PhdYeFM_antitox"/>
    <property type="match status" value="1"/>
</dbReference>
<dbReference type="EMBL" id="CP017019">
    <property type="protein sequence ID" value="AOQ25046.1"/>
    <property type="molecule type" value="Genomic_DNA"/>
</dbReference>
<protein>
    <recommendedName>
        <fullName evidence="2">Antitoxin</fullName>
    </recommendedName>
</protein>
<dbReference type="RefSeq" id="WP_011393581.1">
    <property type="nucleotide sequence ID" value="NZ_BSDM01000008.1"/>
</dbReference>
<dbReference type="NCBIfam" id="TIGR01552">
    <property type="entry name" value="phd_fam"/>
    <property type="match status" value="1"/>
</dbReference>
<proteinExistence type="inferred from homology"/>
<accession>A0AAC9HJS7</accession>
<evidence type="ECO:0000256" key="1">
    <source>
        <dbReference type="ARBA" id="ARBA00009981"/>
    </source>
</evidence>
<keyword evidence="6" id="KW-1185">Reference proteome</keyword>
<evidence type="ECO:0000313" key="4">
    <source>
        <dbReference type="EMBL" id="TYL15412.1"/>
    </source>
</evidence>
<dbReference type="AlphaFoldDB" id="A0AAC9HJS7"/>
<reference evidence="3 5" key="1">
    <citation type="submission" date="2016-08" db="EMBL/GenBank/DDBJ databases">
        <title>Moorella thermoacetica DSM 103132.</title>
        <authorList>
            <person name="Jendresen C.B."/>
            <person name="Redl S.M."/>
            <person name="Jensen T.O."/>
            <person name="Nielsen A.T."/>
        </authorList>
    </citation>
    <scope>NUCLEOTIDE SEQUENCE [LARGE SCALE GENOMIC DNA]</scope>
    <source>
        <strain evidence="3 5">DSM 103132</strain>
    </source>
</reference>
<name>A0AAC9HJS7_NEOTH</name>
<evidence type="ECO:0000313" key="6">
    <source>
        <dbReference type="Proteomes" id="UP000322283"/>
    </source>
</evidence>
<dbReference type="KEGG" id="mtho:MOTHE_c21430"/>
<dbReference type="SUPFAM" id="SSF143120">
    <property type="entry name" value="YefM-like"/>
    <property type="match status" value="1"/>
</dbReference>
<dbReference type="InterPro" id="IPR036165">
    <property type="entry name" value="YefM-like_sf"/>
</dbReference>
<organism evidence="3 5">
    <name type="scientific">Neomoorella thermoacetica</name>
    <name type="common">Clostridium thermoaceticum</name>
    <dbReference type="NCBI Taxonomy" id="1525"/>
    <lineage>
        <taxon>Bacteria</taxon>
        <taxon>Bacillati</taxon>
        <taxon>Bacillota</taxon>
        <taxon>Clostridia</taxon>
        <taxon>Neomoorellales</taxon>
        <taxon>Neomoorellaceae</taxon>
        <taxon>Neomoorella</taxon>
    </lineage>
</organism>
<sequence>MEFITSKELRVYAGKILEKVRAGERFAITHRGKPVAWLIPFENDTPEEFSPLPYHEAWADIERALEASEPYYPEWHEALKESRRQK</sequence>
<reference evidence="4 6" key="2">
    <citation type="submission" date="2019-05" db="EMBL/GenBank/DDBJ databases">
        <title>Genome sequence of Moorella thermoacetica ATCC 33924.</title>
        <authorList>
            <person name="Poehlein A."/>
            <person name="Bengelsdorf F.R."/>
            <person name="Duerre P."/>
            <person name="Daniel R."/>
        </authorList>
    </citation>
    <scope>NUCLEOTIDE SEQUENCE [LARGE SCALE GENOMIC DNA]</scope>
    <source>
        <strain evidence="4 6">ATCC 33924</strain>
    </source>
</reference>
<evidence type="ECO:0000313" key="3">
    <source>
        <dbReference type="EMBL" id="AOQ25046.1"/>
    </source>
</evidence>
<dbReference type="KEGG" id="mthz:MOTHA_c22190"/>
<evidence type="ECO:0000256" key="2">
    <source>
        <dbReference type="RuleBase" id="RU362080"/>
    </source>
</evidence>